<keyword evidence="1" id="KW-0812">Transmembrane</keyword>
<dbReference type="AlphaFoldDB" id="A0A2A9CSH8"/>
<feature type="transmembrane region" description="Helical" evidence="1">
    <location>
        <begin position="6"/>
        <end position="27"/>
    </location>
</feature>
<reference evidence="2 3" key="1">
    <citation type="submission" date="2017-10" db="EMBL/GenBank/DDBJ databases">
        <title>Sequencing the genomes of 1000 actinobacteria strains.</title>
        <authorList>
            <person name="Klenk H.-P."/>
        </authorList>
    </citation>
    <scope>NUCLEOTIDE SEQUENCE [LARGE SCALE GENOMIC DNA]</scope>
    <source>
        <strain evidence="2 3">DSM 15597</strain>
    </source>
</reference>
<keyword evidence="1" id="KW-0472">Membrane</keyword>
<accession>A0A2A9CSH8</accession>
<dbReference type="EMBL" id="PDJC01000001">
    <property type="protein sequence ID" value="PFG17131.1"/>
    <property type="molecule type" value="Genomic_DNA"/>
</dbReference>
<protein>
    <recommendedName>
        <fullName evidence="4">DUF4760 domain-containing protein</fullName>
    </recommendedName>
</protein>
<evidence type="ECO:0000313" key="3">
    <source>
        <dbReference type="Proteomes" id="UP000226079"/>
    </source>
</evidence>
<dbReference type="InterPro" id="IPR031876">
    <property type="entry name" value="DUF4760"/>
</dbReference>
<name>A0A2A9CSH8_9ACTN</name>
<dbReference type="Pfam" id="PF15956">
    <property type="entry name" value="DUF4760"/>
    <property type="match status" value="1"/>
</dbReference>
<evidence type="ECO:0000256" key="1">
    <source>
        <dbReference type="SAM" id="Phobius"/>
    </source>
</evidence>
<proteinExistence type="predicted"/>
<evidence type="ECO:0008006" key="4">
    <source>
        <dbReference type="Google" id="ProtNLM"/>
    </source>
</evidence>
<evidence type="ECO:0000313" key="2">
    <source>
        <dbReference type="EMBL" id="PFG17131.1"/>
    </source>
</evidence>
<dbReference type="RefSeq" id="WP_143483593.1">
    <property type="nucleotide sequence ID" value="NZ_PDJC01000001.1"/>
</dbReference>
<keyword evidence="1" id="KW-1133">Transmembrane helix</keyword>
<sequence length="192" mass="22315">MNEIIAAATAANAIFVLLSVGAAIVTYRSNRTHGRVQSLIQVAEWFRRTQVKDARKAIYKLDRDKHRKWNDTSRENIATWVGYLDVVSTLVLTGDLDRRDFVRMYGDTVFRTIYVLAPWLESQYATFGSQYLKSTQIVLPKLVREWDSLSKKRRFGPDGNYPRELTIAWSSKQKIDPHTFLQDNAVRQFLRK</sequence>
<gene>
    <name evidence="2" type="ORF">ATK74_1693</name>
</gene>
<dbReference type="Proteomes" id="UP000226079">
    <property type="component" value="Unassembled WGS sequence"/>
</dbReference>
<dbReference type="OrthoDB" id="9933124at2"/>
<keyword evidence="3" id="KW-1185">Reference proteome</keyword>
<comment type="caution">
    <text evidence="2">The sequence shown here is derived from an EMBL/GenBank/DDBJ whole genome shotgun (WGS) entry which is preliminary data.</text>
</comment>
<organism evidence="2 3">
    <name type="scientific">Propionicimonas paludicola</name>
    <dbReference type="NCBI Taxonomy" id="185243"/>
    <lineage>
        <taxon>Bacteria</taxon>
        <taxon>Bacillati</taxon>
        <taxon>Actinomycetota</taxon>
        <taxon>Actinomycetes</taxon>
        <taxon>Propionibacteriales</taxon>
        <taxon>Nocardioidaceae</taxon>
        <taxon>Propionicimonas</taxon>
    </lineage>
</organism>